<evidence type="ECO:0000259" key="3">
    <source>
        <dbReference type="Pfam" id="PF10708"/>
    </source>
</evidence>
<dbReference type="EMBL" id="VLJT01000008">
    <property type="protein sequence ID" value="TWH23840.1"/>
    <property type="molecule type" value="Genomic_DNA"/>
</dbReference>
<evidence type="ECO:0000256" key="1">
    <source>
        <dbReference type="SAM" id="MobiDB-lite"/>
    </source>
</evidence>
<dbReference type="Proteomes" id="UP000317573">
    <property type="component" value="Unassembled WGS sequence"/>
</dbReference>
<sequence>MTTPAGWHPDPEGSGQLRWWDGQKWTSALQPATGATPIEQTAEMEPVPEPGKPGRKKWPWIVGAVVALFVIIGAFGSSGESSEEASAAQSTTTESSAVTTTRATTTSPTTTSPTTTTLSTTTEAPVPSPTPVTLTETVTLTPSATVAQEAPTQAKPDSGMTAGQRNAVRSAQSYLDFASFSRQGLIEQLEYEDYSTADATFAVDYVAPDWNEQAAKSAESYLEFSAFSRQGLIDQLLYEGFTSAQAQYGVDQAGL</sequence>
<feature type="region of interest" description="Disordered" evidence="1">
    <location>
        <begin position="1"/>
        <end position="54"/>
    </location>
</feature>
<feature type="domain" description="DUF2510" evidence="3">
    <location>
        <begin position="5"/>
        <end position="37"/>
    </location>
</feature>
<reference evidence="4 5" key="1">
    <citation type="submission" date="2019-07" db="EMBL/GenBank/DDBJ databases">
        <title>Genome sequencing of lignin-degrading bacterial isolates.</title>
        <authorList>
            <person name="Gladden J."/>
        </authorList>
    </citation>
    <scope>NUCLEOTIDE SEQUENCE [LARGE SCALE GENOMIC DNA]</scope>
    <source>
        <strain evidence="4 5">J45</strain>
    </source>
</reference>
<gene>
    <name evidence="4" type="ORF">L618_001100001740</name>
</gene>
<dbReference type="AlphaFoldDB" id="A0A562EP82"/>
<dbReference type="Pfam" id="PF07553">
    <property type="entry name" value="Lipoprotein_Ltp"/>
    <property type="match status" value="2"/>
</dbReference>
<keyword evidence="4" id="KW-0449">Lipoprotein</keyword>
<name>A0A562EP82_RHORH</name>
<proteinExistence type="predicted"/>
<accession>A0A562EP82</accession>
<dbReference type="InterPro" id="IPR018929">
    <property type="entry name" value="DUF2510"/>
</dbReference>
<feature type="domain" description="Putative host cell surface-exposed lipoprotein Ltp-like HTH region" evidence="2">
    <location>
        <begin position="209"/>
        <end position="252"/>
    </location>
</feature>
<evidence type="ECO:0000313" key="5">
    <source>
        <dbReference type="Proteomes" id="UP000317573"/>
    </source>
</evidence>
<comment type="caution">
    <text evidence="4">The sequence shown here is derived from an EMBL/GenBank/DDBJ whole genome shotgun (WGS) entry which is preliminary data.</text>
</comment>
<organism evidence="4 5">
    <name type="scientific">Rhodococcus rhodochrous J45</name>
    <dbReference type="NCBI Taxonomy" id="935266"/>
    <lineage>
        <taxon>Bacteria</taxon>
        <taxon>Bacillati</taxon>
        <taxon>Actinomycetota</taxon>
        <taxon>Actinomycetes</taxon>
        <taxon>Mycobacteriales</taxon>
        <taxon>Nocardiaceae</taxon>
        <taxon>Rhodococcus</taxon>
    </lineage>
</organism>
<evidence type="ECO:0000259" key="2">
    <source>
        <dbReference type="Pfam" id="PF07553"/>
    </source>
</evidence>
<feature type="region of interest" description="Disordered" evidence="1">
    <location>
        <begin position="83"/>
        <end position="163"/>
    </location>
</feature>
<feature type="domain" description="Putative host cell surface-exposed lipoprotein Ltp-like HTH region" evidence="2">
    <location>
        <begin position="164"/>
        <end position="204"/>
    </location>
</feature>
<feature type="compositionally biased region" description="Low complexity" evidence="1">
    <location>
        <begin position="83"/>
        <end position="146"/>
    </location>
</feature>
<dbReference type="RefSeq" id="WP_145691038.1">
    <property type="nucleotide sequence ID" value="NZ_VLJT01000008.1"/>
</dbReference>
<evidence type="ECO:0000313" key="4">
    <source>
        <dbReference type="EMBL" id="TWH23840.1"/>
    </source>
</evidence>
<dbReference type="Pfam" id="PF10708">
    <property type="entry name" value="DUF2510"/>
    <property type="match status" value="1"/>
</dbReference>
<dbReference type="InterPro" id="IPR011434">
    <property type="entry name" value="Ltp-like_HTH"/>
</dbReference>
<dbReference type="Gene3D" id="1.10.10.10">
    <property type="entry name" value="Winged helix-like DNA-binding domain superfamily/Winged helix DNA-binding domain"/>
    <property type="match status" value="2"/>
</dbReference>
<protein>
    <submittedName>
        <fullName evidence="4">Host cell surface-exposed lipoprotein</fullName>
    </submittedName>
</protein>
<dbReference type="InterPro" id="IPR036388">
    <property type="entry name" value="WH-like_DNA-bd_sf"/>
</dbReference>